<evidence type="ECO:0000313" key="4">
    <source>
        <dbReference type="Proteomes" id="UP000736583"/>
    </source>
</evidence>
<proteinExistence type="predicted"/>
<protein>
    <recommendedName>
        <fullName evidence="1">Thiamine diphosphokinase</fullName>
        <ecNumber evidence="1">2.7.6.2</ecNumber>
    </recommendedName>
</protein>
<keyword evidence="4" id="KW-1185">Reference proteome</keyword>
<reference evidence="3 4" key="1">
    <citation type="submission" date="2021-06" db="EMBL/GenBank/DDBJ databases">
        <authorList>
            <person name="Sun Q."/>
            <person name="Li D."/>
        </authorList>
    </citation>
    <scope>NUCLEOTIDE SEQUENCE [LARGE SCALE GENOMIC DNA]</scope>
    <source>
        <strain evidence="3 4">MSJ-4</strain>
    </source>
</reference>
<accession>A0ABS6EXB0</accession>
<sequence length="211" mass="23709">MKTVIVSGGKAPSFDLISKETKDCDFIIGADKGAEVLYKYGIKPNILLGDFDSIDKDVLMYFKNNLEFIDVYPVEKDFTDTELALLKAIEKQSEEIVFLGCTGSRLDHVLANIGLLRRCLKEGIEAYIKDDNNCIFLTDKSCKFKGEKGQMISFQAFGEAVKGFNIYDAKYELRNYTLNLGDPVTVSNEFLNNDISISFEKGIVIVLYSKD</sequence>
<dbReference type="PANTHER" id="PTHR41299">
    <property type="entry name" value="THIAMINE PYROPHOSPHOKINASE"/>
    <property type="match status" value="1"/>
</dbReference>
<dbReference type="InterPro" id="IPR006282">
    <property type="entry name" value="Thi_PPkinase"/>
</dbReference>
<dbReference type="EMBL" id="JAHLQL010000001">
    <property type="protein sequence ID" value="MBU5590865.1"/>
    <property type="molecule type" value="Genomic_DNA"/>
</dbReference>
<evidence type="ECO:0000313" key="3">
    <source>
        <dbReference type="EMBL" id="MBU5590865.1"/>
    </source>
</evidence>
<dbReference type="RefSeq" id="WP_216455956.1">
    <property type="nucleotide sequence ID" value="NZ_JAHLQL010000001.1"/>
</dbReference>
<dbReference type="InterPro" id="IPR053149">
    <property type="entry name" value="TPK"/>
</dbReference>
<dbReference type="SMART" id="SM00983">
    <property type="entry name" value="TPK_B1_binding"/>
    <property type="match status" value="1"/>
</dbReference>
<evidence type="ECO:0000256" key="1">
    <source>
        <dbReference type="NCBIfam" id="TIGR01378"/>
    </source>
</evidence>
<dbReference type="PANTHER" id="PTHR41299:SF1">
    <property type="entry name" value="THIAMINE PYROPHOSPHOKINASE"/>
    <property type="match status" value="1"/>
</dbReference>
<dbReference type="Proteomes" id="UP000736583">
    <property type="component" value="Unassembled WGS sequence"/>
</dbReference>
<dbReference type="EC" id="2.7.6.2" evidence="1"/>
<comment type="caution">
    <text evidence="3">The sequence shown here is derived from an EMBL/GenBank/DDBJ whole genome shotgun (WGS) entry which is preliminary data.</text>
</comment>
<dbReference type="Pfam" id="PF04265">
    <property type="entry name" value="TPK_B1_binding"/>
    <property type="match status" value="1"/>
</dbReference>
<organism evidence="3 4">
    <name type="scientific">Clostridium simiarum</name>
    <dbReference type="NCBI Taxonomy" id="2841506"/>
    <lineage>
        <taxon>Bacteria</taxon>
        <taxon>Bacillati</taxon>
        <taxon>Bacillota</taxon>
        <taxon>Clostridia</taxon>
        <taxon>Eubacteriales</taxon>
        <taxon>Clostridiaceae</taxon>
        <taxon>Clostridium</taxon>
    </lineage>
</organism>
<dbReference type="CDD" id="cd07995">
    <property type="entry name" value="TPK"/>
    <property type="match status" value="1"/>
</dbReference>
<gene>
    <name evidence="3" type="ORF">KQI89_03735</name>
</gene>
<dbReference type="InterPro" id="IPR007373">
    <property type="entry name" value="Thiamin_PyroPKinase_B1-bd"/>
</dbReference>
<evidence type="ECO:0000259" key="2">
    <source>
        <dbReference type="SMART" id="SM00983"/>
    </source>
</evidence>
<dbReference type="InterPro" id="IPR007371">
    <property type="entry name" value="TPK_catalytic"/>
</dbReference>
<name>A0ABS6EXB0_9CLOT</name>
<dbReference type="NCBIfam" id="TIGR01378">
    <property type="entry name" value="thi_PPkinase"/>
    <property type="match status" value="1"/>
</dbReference>
<feature type="domain" description="Thiamin pyrophosphokinase thiamin-binding" evidence="2">
    <location>
        <begin position="146"/>
        <end position="205"/>
    </location>
</feature>
<dbReference type="GO" id="GO:0004788">
    <property type="term" value="F:thiamine diphosphokinase activity"/>
    <property type="evidence" value="ECO:0007669"/>
    <property type="project" value="UniProtKB-EC"/>
</dbReference>
<dbReference type="Pfam" id="PF04263">
    <property type="entry name" value="TPK_catalytic"/>
    <property type="match status" value="1"/>
</dbReference>
<keyword evidence="3" id="KW-0808">Transferase</keyword>